<reference evidence="3" key="1">
    <citation type="submission" date="2020-11" db="EMBL/GenBank/DDBJ databases">
        <authorList>
            <consortium name="DOE Joint Genome Institute"/>
            <person name="Ahrendt S."/>
            <person name="Riley R."/>
            <person name="Andreopoulos W."/>
            <person name="Labutti K."/>
            <person name="Pangilinan J."/>
            <person name="Ruiz-Duenas F.J."/>
            <person name="Barrasa J.M."/>
            <person name="Sanchez-Garcia M."/>
            <person name="Camarero S."/>
            <person name="Miyauchi S."/>
            <person name="Serrano A."/>
            <person name="Linde D."/>
            <person name="Babiker R."/>
            <person name="Drula E."/>
            <person name="Ayuso-Fernandez I."/>
            <person name="Pacheco R."/>
            <person name="Padilla G."/>
            <person name="Ferreira P."/>
            <person name="Barriuso J."/>
            <person name="Kellner H."/>
            <person name="Castanera R."/>
            <person name="Alfaro M."/>
            <person name="Ramirez L."/>
            <person name="Pisabarro A.G."/>
            <person name="Kuo A."/>
            <person name="Tritt A."/>
            <person name="Lipzen A."/>
            <person name="He G."/>
            <person name="Yan M."/>
            <person name="Ng V."/>
            <person name="Cullen D."/>
            <person name="Martin F."/>
            <person name="Rosso M.-N."/>
            <person name="Henrissat B."/>
            <person name="Hibbett D."/>
            <person name="Martinez A.T."/>
            <person name="Grigoriev I.V."/>
        </authorList>
    </citation>
    <scope>NUCLEOTIDE SEQUENCE</scope>
    <source>
        <strain evidence="3">CIRM-BRFM 674</strain>
    </source>
</reference>
<proteinExistence type="predicted"/>
<dbReference type="AlphaFoldDB" id="A0A9P5Z7K9"/>
<accession>A0A9P5Z7K9</accession>
<protein>
    <submittedName>
        <fullName evidence="3">Uncharacterized protein</fullName>
    </submittedName>
</protein>
<dbReference type="EMBL" id="MU155167">
    <property type="protein sequence ID" value="KAF9482306.1"/>
    <property type="molecule type" value="Genomic_DNA"/>
</dbReference>
<gene>
    <name evidence="3" type="ORF">BDN70DRAFT_875223</name>
</gene>
<feature type="compositionally biased region" description="Polar residues" evidence="1">
    <location>
        <begin position="224"/>
        <end position="235"/>
    </location>
</feature>
<organism evidence="3 4">
    <name type="scientific">Pholiota conissans</name>
    <dbReference type="NCBI Taxonomy" id="109636"/>
    <lineage>
        <taxon>Eukaryota</taxon>
        <taxon>Fungi</taxon>
        <taxon>Dikarya</taxon>
        <taxon>Basidiomycota</taxon>
        <taxon>Agaricomycotina</taxon>
        <taxon>Agaricomycetes</taxon>
        <taxon>Agaricomycetidae</taxon>
        <taxon>Agaricales</taxon>
        <taxon>Agaricineae</taxon>
        <taxon>Strophariaceae</taxon>
        <taxon>Pholiota</taxon>
    </lineage>
</organism>
<feature type="region of interest" description="Disordered" evidence="1">
    <location>
        <begin position="107"/>
        <end position="176"/>
    </location>
</feature>
<evidence type="ECO:0000256" key="1">
    <source>
        <dbReference type="SAM" id="MobiDB-lite"/>
    </source>
</evidence>
<feature type="compositionally biased region" description="Polar residues" evidence="1">
    <location>
        <begin position="107"/>
        <end position="127"/>
    </location>
</feature>
<feature type="region of interest" description="Disordered" evidence="1">
    <location>
        <begin position="221"/>
        <end position="251"/>
    </location>
</feature>
<evidence type="ECO:0000313" key="4">
    <source>
        <dbReference type="Proteomes" id="UP000807469"/>
    </source>
</evidence>
<feature type="transmembrane region" description="Helical" evidence="2">
    <location>
        <begin position="183"/>
        <end position="207"/>
    </location>
</feature>
<comment type="caution">
    <text evidence="3">The sequence shown here is derived from an EMBL/GenBank/DDBJ whole genome shotgun (WGS) entry which is preliminary data.</text>
</comment>
<sequence length="251" mass="27412">MRYNTYLNWAGGQVTGPGAVQQYVWQTSQRIIWEIKSGAQSTDIVNDDEGIPVIIGGETTFQNAWNVMDGSSANNTPIIIWPLSSTFENSVFLAELTTSNTAASEFLNPTSATDPSSSLTPTNFRSSITTPTTIDTTNLLPSPTSPTTTIRSINTGQSSSTSTPSTASTASSSSHGLPLDDRISLALGISFGIPTLILGIWGIWITIRVAKGHYQRRKFKRLPTTDSASGRQSATRIRKQRDRRYFEMQRK</sequence>
<keyword evidence="2" id="KW-1133">Transmembrane helix</keyword>
<name>A0A9P5Z7K9_9AGAR</name>
<feature type="compositionally biased region" description="Low complexity" evidence="1">
    <location>
        <begin position="128"/>
        <end position="174"/>
    </location>
</feature>
<evidence type="ECO:0000313" key="3">
    <source>
        <dbReference type="EMBL" id="KAF9482306.1"/>
    </source>
</evidence>
<keyword evidence="2" id="KW-0472">Membrane</keyword>
<dbReference type="Proteomes" id="UP000807469">
    <property type="component" value="Unassembled WGS sequence"/>
</dbReference>
<evidence type="ECO:0000256" key="2">
    <source>
        <dbReference type="SAM" id="Phobius"/>
    </source>
</evidence>
<keyword evidence="2" id="KW-0812">Transmembrane</keyword>
<keyword evidence="4" id="KW-1185">Reference proteome</keyword>